<evidence type="ECO:0000313" key="7">
    <source>
        <dbReference type="Proteomes" id="UP000070107"/>
    </source>
</evidence>
<accession>A0A135HPB7</accession>
<protein>
    <submittedName>
        <fullName evidence="6">LysR family transcriptional regulator</fullName>
    </submittedName>
</protein>
<dbReference type="AlphaFoldDB" id="A0A135HPB7"/>
<dbReference type="Pfam" id="PF03466">
    <property type="entry name" value="LysR_substrate"/>
    <property type="match status" value="1"/>
</dbReference>
<dbReference type="RefSeq" id="WP_068884841.1">
    <property type="nucleotide sequence ID" value="NZ_LNTU01000039.1"/>
</dbReference>
<evidence type="ECO:0000256" key="3">
    <source>
        <dbReference type="ARBA" id="ARBA00023125"/>
    </source>
</evidence>
<dbReference type="GO" id="GO:0003700">
    <property type="term" value="F:DNA-binding transcription factor activity"/>
    <property type="evidence" value="ECO:0007669"/>
    <property type="project" value="InterPro"/>
</dbReference>
<dbReference type="InterPro" id="IPR005119">
    <property type="entry name" value="LysR_subst-bd"/>
</dbReference>
<evidence type="ECO:0000259" key="5">
    <source>
        <dbReference type="PROSITE" id="PS50931"/>
    </source>
</evidence>
<dbReference type="PANTHER" id="PTHR30537:SF74">
    <property type="entry name" value="HTH-TYPE TRANSCRIPTIONAL REGULATOR TRPI"/>
    <property type="match status" value="1"/>
</dbReference>
<dbReference type="PANTHER" id="PTHR30537">
    <property type="entry name" value="HTH-TYPE TRANSCRIPTIONAL REGULATOR"/>
    <property type="match status" value="1"/>
</dbReference>
<dbReference type="Gene3D" id="1.10.10.10">
    <property type="entry name" value="Winged helix-like DNA-binding domain superfamily/Winged helix DNA-binding domain"/>
    <property type="match status" value="1"/>
</dbReference>
<proteinExistence type="inferred from homology"/>
<comment type="similarity">
    <text evidence="1">Belongs to the LysR transcriptional regulatory family.</text>
</comment>
<dbReference type="SUPFAM" id="SSF46785">
    <property type="entry name" value="Winged helix' DNA-binding domain"/>
    <property type="match status" value="1"/>
</dbReference>
<dbReference type="GO" id="GO:0043565">
    <property type="term" value="F:sequence-specific DNA binding"/>
    <property type="evidence" value="ECO:0007669"/>
    <property type="project" value="TreeGrafter"/>
</dbReference>
<dbReference type="PRINTS" id="PR00039">
    <property type="entry name" value="HTHLYSR"/>
</dbReference>
<dbReference type="InterPro" id="IPR058163">
    <property type="entry name" value="LysR-type_TF_proteobact-type"/>
</dbReference>
<dbReference type="Gene3D" id="3.40.190.10">
    <property type="entry name" value="Periplasmic binding protein-like II"/>
    <property type="match status" value="2"/>
</dbReference>
<evidence type="ECO:0000256" key="2">
    <source>
        <dbReference type="ARBA" id="ARBA00023015"/>
    </source>
</evidence>
<keyword evidence="3" id="KW-0238">DNA-binding</keyword>
<dbReference type="CDD" id="cd08432">
    <property type="entry name" value="PBP2_GcdR_TrpI_HvrB_AmpR_like"/>
    <property type="match status" value="1"/>
</dbReference>
<dbReference type="Pfam" id="PF00126">
    <property type="entry name" value="HTH_1"/>
    <property type="match status" value="1"/>
</dbReference>
<dbReference type="PROSITE" id="PS50931">
    <property type="entry name" value="HTH_LYSR"/>
    <property type="match status" value="1"/>
</dbReference>
<keyword evidence="4" id="KW-0804">Transcription</keyword>
<feature type="domain" description="HTH lysR-type" evidence="5">
    <location>
        <begin position="9"/>
        <end position="66"/>
    </location>
</feature>
<name>A0A135HPB7_9HYPH</name>
<evidence type="ECO:0000313" key="6">
    <source>
        <dbReference type="EMBL" id="KXF75061.1"/>
    </source>
</evidence>
<dbReference type="GO" id="GO:0006351">
    <property type="term" value="P:DNA-templated transcription"/>
    <property type="evidence" value="ECO:0007669"/>
    <property type="project" value="TreeGrafter"/>
</dbReference>
<comment type="caution">
    <text evidence="6">The sequence shown here is derived from an EMBL/GenBank/DDBJ whole genome shotgun (WGS) entry which is preliminary data.</text>
</comment>
<dbReference type="OrthoDB" id="9804958at2"/>
<reference evidence="6 7" key="1">
    <citation type="submission" date="2015-11" db="EMBL/GenBank/DDBJ databases">
        <title>Draft genome sequence of Paramesorhizobium deserti A-3-E, a strain highly resistant to diverse beta-lactam antibiotics.</title>
        <authorList>
            <person name="Lv R."/>
            <person name="Yang X."/>
            <person name="Fang N."/>
            <person name="Guo J."/>
            <person name="Luo X."/>
            <person name="Peng F."/>
            <person name="Yang R."/>
            <person name="Cui Y."/>
            <person name="Fang C."/>
            <person name="Song Y."/>
        </authorList>
    </citation>
    <scope>NUCLEOTIDE SEQUENCE [LARGE SCALE GENOMIC DNA]</scope>
    <source>
        <strain evidence="6 7">A-3-E</strain>
    </source>
</reference>
<dbReference type="InterPro" id="IPR000847">
    <property type="entry name" value="LysR_HTH_N"/>
</dbReference>
<keyword evidence="7" id="KW-1185">Reference proteome</keyword>
<organism evidence="6 7">
    <name type="scientific">Paramesorhizobium deserti</name>
    <dbReference type="NCBI Taxonomy" id="1494590"/>
    <lineage>
        <taxon>Bacteria</taxon>
        <taxon>Pseudomonadati</taxon>
        <taxon>Pseudomonadota</taxon>
        <taxon>Alphaproteobacteria</taxon>
        <taxon>Hyphomicrobiales</taxon>
        <taxon>Phyllobacteriaceae</taxon>
        <taxon>Paramesorhizobium</taxon>
    </lineage>
</organism>
<sequence length="307" mass="34119">MAHGRLRLPSTTALQVLLAIAERGSTSAAAESTHLSQSAVSKQLLTLESLIGSPVFSRTAKGMIPTAVGKIYIEHARTAIKAMEDAALQSARLKPNPLTLRLQVLPIFGDRWLLPRFAEFTEKHPEIDVQFTTFVSETQTEQPDGVFRFMRAASPGENATYLFGRDVLIVATPSYWKKIGMPHALEDLARGIMLEHPQTMLLWQDFAAAHRRPDIAPRHTIRFGYYTMVIRAALAGQGMALIPRCLIMDELESGRLINPSGMGYRSEIGYWFATPQDKPLGPSMLIFQQWLLAEAARMPPNPPENQA</sequence>
<evidence type="ECO:0000256" key="1">
    <source>
        <dbReference type="ARBA" id="ARBA00009437"/>
    </source>
</evidence>
<dbReference type="STRING" id="1494590.ATN84_20455"/>
<evidence type="ECO:0000256" key="4">
    <source>
        <dbReference type="ARBA" id="ARBA00023163"/>
    </source>
</evidence>
<gene>
    <name evidence="6" type="ORF">ATN84_20455</name>
</gene>
<keyword evidence="2" id="KW-0805">Transcription regulation</keyword>
<dbReference type="Proteomes" id="UP000070107">
    <property type="component" value="Unassembled WGS sequence"/>
</dbReference>
<dbReference type="InterPro" id="IPR036390">
    <property type="entry name" value="WH_DNA-bd_sf"/>
</dbReference>
<dbReference type="SUPFAM" id="SSF53850">
    <property type="entry name" value="Periplasmic binding protein-like II"/>
    <property type="match status" value="1"/>
</dbReference>
<dbReference type="InterPro" id="IPR036388">
    <property type="entry name" value="WH-like_DNA-bd_sf"/>
</dbReference>
<dbReference type="EMBL" id="LNTU01000039">
    <property type="protein sequence ID" value="KXF75061.1"/>
    <property type="molecule type" value="Genomic_DNA"/>
</dbReference>